<dbReference type="PANTHER" id="PTHR30151:SF20">
    <property type="entry name" value="ABC TRANSPORTER PERMEASE PROTEIN HI_0355-RELATED"/>
    <property type="match status" value="1"/>
</dbReference>
<gene>
    <name evidence="9" type="ORF">SAMN05660923_01329</name>
</gene>
<dbReference type="Gene3D" id="1.10.3720.10">
    <property type="entry name" value="MetI-like"/>
    <property type="match status" value="1"/>
</dbReference>
<evidence type="ECO:0000313" key="9">
    <source>
        <dbReference type="EMBL" id="SDW83430.1"/>
    </source>
</evidence>
<dbReference type="PANTHER" id="PTHR30151">
    <property type="entry name" value="ALKANE SULFONATE ABC TRANSPORTER-RELATED, MEMBRANE SUBUNIT"/>
    <property type="match status" value="1"/>
</dbReference>
<keyword evidence="6 7" id="KW-0472">Membrane</keyword>
<comment type="similarity">
    <text evidence="7">Belongs to the binding-protein-dependent transport system permease family.</text>
</comment>
<evidence type="ECO:0000256" key="5">
    <source>
        <dbReference type="ARBA" id="ARBA00022989"/>
    </source>
</evidence>
<keyword evidence="4 7" id="KW-0812">Transmembrane</keyword>
<keyword evidence="10" id="KW-1185">Reference proteome</keyword>
<evidence type="ECO:0000313" key="10">
    <source>
        <dbReference type="Proteomes" id="UP000198828"/>
    </source>
</evidence>
<dbReference type="Proteomes" id="UP000198828">
    <property type="component" value="Unassembled WGS sequence"/>
</dbReference>
<dbReference type="InterPro" id="IPR000515">
    <property type="entry name" value="MetI-like"/>
</dbReference>
<dbReference type="GO" id="GO:0005886">
    <property type="term" value="C:plasma membrane"/>
    <property type="evidence" value="ECO:0007669"/>
    <property type="project" value="UniProtKB-SubCell"/>
</dbReference>
<keyword evidence="5 7" id="KW-1133">Transmembrane helix</keyword>
<comment type="subcellular location">
    <subcellularLocation>
        <location evidence="1 7">Cell membrane</location>
        <topology evidence="1 7">Multi-pass membrane protein</topology>
    </subcellularLocation>
</comment>
<dbReference type="InterPro" id="IPR035906">
    <property type="entry name" value="MetI-like_sf"/>
</dbReference>
<keyword evidence="3" id="KW-1003">Cell membrane</keyword>
<accession>A0A1H2WS19</accession>
<dbReference type="AlphaFoldDB" id="A0A1H2WS19"/>
<dbReference type="Pfam" id="PF00528">
    <property type="entry name" value="BPD_transp_1"/>
    <property type="match status" value="1"/>
</dbReference>
<evidence type="ECO:0000256" key="7">
    <source>
        <dbReference type="RuleBase" id="RU363032"/>
    </source>
</evidence>
<dbReference type="CDD" id="cd06261">
    <property type="entry name" value="TM_PBP2"/>
    <property type="match status" value="1"/>
</dbReference>
<evidence type="ECO:0000259" key="8">
    <source>
        <dbReference type="PROSITE" id="PS50928"/>
    </source>
</evidence>
<feature type="transmembrane region" description="Helical" evidence="7">
    <location>
        <begin position="126"/>
        <end position="145"/>
    </location>
</feature>
<keyword evidence="2 7" id="KW-0813">Transport</keyword>
<feature type="transmembrane region" description="Helical" evidence="7">
    <location>
        <begin position="12"/>
        <end position="34"/>
    </location>
</feature>
<dbReference type="SUPFAM" id="SSF161098">
    <property type="entry name" value="MetI-like"/>
    <property type="match status" value="1"/>
</dbReference>
<evidence type="ECO:0000256" key="6">
    <source>
        <dbReference type="ARBA" id="ARBA00023136"/>
    </source>
</evidence>
<feature type="transmembrane region" description="Helical" evidence="7">
    <location>
        <begin position="181"/>
        <end position="202"/>
    </location>
</feature>
<sequence length="256" mass="28421">MTKKLQSITNRMSSYVAIVGILILWQVLSSMEIIPKFMLPSPLDVVEAFILDFPLLMNHAKTTLLEAFFGLAIGISLGFMVAIIMDRFNFIYKAVYPILVITQTIPTVAIAPLLVLWLGYGMAPKITLIVIVTFFPITISLLDGFKSVDSDAIQLLRSMNASDMQIFKHIKLPSSIPHFFAGLRISVSYSVVGAVISEWLGGFNGLGVYMTRVKKSYSFDKMFAVILLISVISLALMKGVSLLEKISMPWARSENE</sequence>
<dbReference type="GO" id="GO:0055085">
    <property type="term" value="P:transmembrane transport"/>
    <property type="evidence" value="ECO:0007669"/>
    <property type="project" value="InterPro"/>
</dbReference>
<dbReference type="EMBL" id="FNNG01000004">
    <property type="protein sequence ID" value="SDW83430.1"/>
    <property type="molecule type" value="Genomic_DNA"/>
</dbReference>
<dbReference type="PROSITE" id="PS50928">
    <property type="entry name" value="ABC_TM1"/>
    <property type="match status" value="1"/>
</dbReference>
<protein>
    <submittedName>
        <fullName evidence="9">ABC-type nitrate/sulfonate/bicarbonate transport system, permease component</fullName>
    </submittedName>
</protein>
<evidence type="ECO:0000256" key="3">
    <source>
        <dbReference type="ARBA" id="ARBA00022475"/>
    </source>
</evidence>
<evidence type="ECO:0000256" key="1">
    <source>
        <dbReference type="ARBA" id="ARBA00004651"/>
    </source>
</evidence>
<evidence type="ECO:0000256" key="2">
    <source>
        <dbReference type="ARBA" id="ARBA00022448"/>
    </source>
</evidence>
<feature type="transmembrane region" description="Helical" evidence="7">
    <location>
        <begin position="222"/>
        <end position="243"/>
    </location>
</feature>
<feature type="transmembrane region" description="Helical" evidence="7">
    <location>
        <begin position="96"/>
        <end position="120"/>
    </location>
</feature>
<dbReference type="RefSeq" id="WP_200773679.1">
    <property type="nucleotide sequence ID" value="NZ_BSYN01000012.1"/>
</dbReference>
<organism evidence="9 10">
    <name type="scientific">Tepidimicrobium xylanilyticum</name>
    <dbReference type="NCBI Taxonomy" id="1123352"/>
    <lineage>
        <taxon>Bacteria</taxon>
        <taxon>Bacillati</taxon>
        <taxon>Bacillota</taxon>
        <taxon>Tissierellia</taxon>
        <taxon>Tissierellales</taxon>
        <taxon>Tepidimicrobiaceae</taxon>
        <taxon>Tepidimicrobium</taxon>
    </lineage>
</organism>
<feature type="domain" description="ABC transmembrane type-1" evidence="8">
    <location>
        <begin position="60"/>
        <end position="244"/>
    </location>
</feature>
<proteinExistence type="inferred from homology"/>
<feature type="transmembrane region" description="Helical" evidence="7">
    <location>
        <begin position="64"/>
        <end position="84"/>
    </location>
</feature>
<evidence type="ECO:0000256" key="4">
    <source>
        <dbReference type="ARBA" id="ARBA00022692"/>
    </source>
</evidence>
<name>A0A1H2WS19_9FIRM</name>
<reference evidence="9 10" key="1">
    <citation type="submission" date="2016-10" db="EMBL/GenBank/DDBJ databases">
        <authorList>
            <person name="de Groot N.N."/>
        </authorList>
    </citation>
    <scope>NUCLEOTIDE SEQUENCE [LARGE SCALE GENOMIC DNA]</scope>
    <source>
        <strain evidence="9 10">DSM 23310</strain>
    </source>
</reference>